<dbReference type="GO" id="GO:0004222">
    <property type="term" value="F:metalloendopeptidase activity"/>
    <property type="evidence" value="ECO:0007669"/>
    <property type="project" value="InterPro"/>
</dbReference>
<dbReference type="OrthoDB" id="9811314at2"/>
<evidence type="ECO:0000256" key="1">
    <source>
        <dbReference type="ARBA" id="ARBA00001947"/>
    </source>
</evidence>
<evidence type="ECO:0000256" key="4">
    <source>
        <dbReference type="SAM" id="SignalP"/>
    </source>
</evidence>
<reference evidence="7 8" key="1">
    <citation type="submission" date="2019-07" db="EMBL/GenBank/DDBJ databases">
        <title>Genomic Encyclopedia of Type Strains, Phase IV (KMG-IV): sequencing the most valuable type-strain genomes for metagenomic binning, comparative biology and taxonomic classification.</title>
        <authorList>
            <person name="Goeker M."/>
        </authorList>
    </citation>
    <scope>NUCLEOTIDE SEQUENCE [LARGE SCALE GENOMIC DNA]</scope>
    <source>
        <strain evidence="7 8">SS015</strain>
    </source>
</reference>
<protein>
    <submittedName>
        <fullName evidence="7">Putative Zn-dependent peptidase</fullName>
    </submittedName>
</protein>
<organism evidence="7 8">
    <name type="scientific">Geothermobacter ehrlichii</name>
    <dbReference type="NCBI Taxonomy" id="213224"/>
    <lineage>
        <taxon>Bacteria</taxon>
        <taxon>Pseudomonadati</taxon>
        <taxon>Thermodesulfobacteriota</taxon>
        <taxon>Desulfuromonadia</taxon>
        <taxon>Desulfuromonadales</taxon>
        <taxon>Geothermobacteraceae</taxon>
        <taxon>Geothermobacter</taxon>
    </lineage>
</organism>
<evidence type="ECO:0000259" key="6">
    <source>
        <dbReference type="Pfam" id="PF05193"/>
    </source>
</evidence>
<name>A0A5D3WN79_9BACT</name>
<gene>
    <name evidence="7" type="ORF">EDC39_105154</name>
</gene>
<evidence type="ECO:0000313" key="7">
    <source>
        <dbReference type="EMBL" id="TYO98785.1"/>
    </source>
</evidence>
<dbReference type="EMBL" id="VNIB01000005">
    <property type="protein sequence ID" value="TYO98785.1"/>
    <property type="molecule type" value="Genomic_DNA"/>
</dbReference>
<accession>A0A5D3WN79</accession>
<evidence type="ECO:0000313" key="8">
    <source>
        <dbReference type="Proteomes" id="UP000324159"/>
    </source>
</evidence>
<dbReference type="PANTHER" id="PTHR11851:SF49">
    <property type="entry name" value="MITOCHONDRIAL-PROCESSING PEPTIDASE SUBUNIT ALPHA"/>
    <property type="match status" value="1"/>
</dbReference>
<comment type="caution">
    <text evidence="7">The sequence shown here is derived from an EMBL/GenBank/DDBJ whole genome shotgun (WGS) entry which is preliminary data.</text>
</comment>
<dbReference type="PANTHER" id="PTHR11851">
    <property type="entry name" value="METALLOPROTEASE"/>
    <property type="match status" value="1"/>
</dbReference>
<proteinExistence type="inferred from homology"/>
<dbReference type="SUPFAM" id="SSF63411">
    <property type="entry name" value="LuxS/MPP-like metallohydrolase"/>
    <property type="match status" value="2"/>
</dbReference>
<feature type="domain" description="Peptidase M16 C-terminal" evidence="6">
    <location>
        <begin position="249"/>
        <end position="426"/>
    </location>
</feature>
<dbReference type="GO" id="GO:0046872">
    <property type="term" value="F:metal ion binding"/>
    <property type="evidence" value="ECO:0007669"/>
    <property type="project" value="InterPro"/>
</dbReference>
<comment type="similarity">
    <text evidence="2 3">Belongs to the peptidase M16 family.</text>
</comment>
<sequence length="497" mass="56947">MRRGMFARLAAVFFVLLFAAAGRAASLEERVQEHRFANGLRLLVVERHTSPTFAAYLSIGVGAVDEDSRTRGVAHLLEHMLFKGTKTLGTTDYVREKPLLDRIARVGERIDRLKNDPQADPAELARLREKLRRLQQEHRQYVVKDEFSRIYAENGGTGYNAFTSKDQTTYTVSLPANKLELWALVESDRMKNPVLREFYTEREVIKEERRRSYDSRPGGLLYETLLANAFTVHPYREPIIGWPSDIDNLTLHETENFLHRYYAPVNTVIALVGDVDFERAVEIVGRYFGDIQPGTPVPPVVAVEPEQRGEKRIEVRFDAEPRLAIAFHKPTLPQRDDYVFDLIEQILSDGRVSRLYRSVVERQQLAASVSAYSAPGARYPNLFVISAVPRHPHTAREVEKAIYAELERLAREPVGEKELTRALNRLRTDHLRGMQSNAGLARSLAYYQIVAGDWRYLARYDEVVSTITAEEIQQVARKWFRPENRTVVILRREGEGS</sequence>
<dbReference type="PROSITE" id="PS00143">
    <property type="entry name" value="INSULINASE"/>
    <property type="match status" value="1"/>
</dbReference>
<comment type="cofactor">
    <cofactor evidence="1">
        <name>Zn(2+)</name>
        <dbReference type="ChEBI" id="CHEBI:29105"/>
    </cofactor>
</comment>
<evidence type="ECO:0000256" key="2">
    <source>
        <dbReference type="ARBA" id="ARBA00007261"/>
    </source>
</evidence>
<feature type="signal peptide" evidence="4">
    <location>
        <begin position="1"/>
        <end position="24"/>
    </location>
</feature>
<dbReference type="GO" id="GO:0006508">
    <property type="term" value="P:proteolysis"/>
    <property type="evidence" value="ECO:0007669"/>
    <property type="project" value="InterPro"/>
</dbReference>
<dbReference type="Pfam" id="PF05193">
    <property type="entry name" value="Peptidase_M16_C"/>
    <property type="match status" value="1"/>
</dbReference>
<evidence type="ECO:0000259" key="5">
    <source>
        <dbReference type="Pfam" id="PF00675"/>
    </source>
</evidence>
<feature type="domain" description="Peptidase M16 N-terminal" evidence="5">
    <location>
        <begin position="146"/>
        <end position="240"/>
    </location>
</feature>
<keyword evidence="8" id="KW-1185">Reference proteome</keyword>
<dbReference type="InterPro" id="IPR011765">
    <property type="entry name" value="Pept_M16_N"/>
</dbReference>
<dbReference type="Pfam" id="PF00675">
    <property type="entry name" value="Peptidase_M16"/>
    <property type="match status" value="2"/>
</dbReference>
<dbReference type="InterPro" id="IPR007863">
    <property type="entry name" value="Peptidase_M16_C"/>
</dbReference>
<dbReference type="InterPro" id="IPR050361">
    <property type="entry name" value="MPP/UQCRC_Complex"/>
</dbReference>
<dbReference type="Gene3D" id="3.30.830.10">
    <property type="entry name" value="Metalloenzyme, LuxS/M16 peptidase-like"/>
    <property type="match status" value="2"/>
</dbReference>
<dbReference type="Proteomes" id="UP000324159">
    <property type="component" value="Unassembled WGS sequence"/>
</dbReference>
<dbReference type="RefSeq" id="WP_148895720.1">
    <property type="nucleotide sequence ID" value="NZ_VNIB01000005.1"/>
</dbReference>
<feature type="domain" description="Peptidase M16 N-terminal" evidence="5">
    <location>
        <begin position="45"/>
        <end position="93"/>
    </location>
</feature>
<dbReference type="InterPro" id="IPR011249">
    <property type="entry name" value="Metalloenz_LuxS/M16"/>
</dbReference>
<dbReference type="AlphaFoldDB" id="A0A5D3WN79"/>
<keyword evidence="4" id="KW-0732">Signal</keyword>
<feature type="chain" id="PRO_5022706599" evidence="4">
    <location>
        <begin position="25"/>
        <end position="497"/>
    </location>
</feature>
<dbReference type="InterPro" id="IPR001431">
    <property type="entry name" value="Pept_M16_Zn_BS"/>
</dbReference>
<evidence type="ECO:0000256" key="3">
    <source>
        <dbReference type="RuleBase" id="RU004447"/>
    </source>
</evidence>